<dbReference type="Gene3D" id="3.40.50.300">
    <property type="entry name" value="P-loop containing nucleotide triphosphate hydrolases"/>
    <property type="match status" value="1"/>
</dbReference>
<comment type="function">
    <text evidence="10">One of several proteins that assist in the late maturation steps of the functional core of the 30S ribosomal subunit. Helps release RbfA from mature subunits. May play a role in the assembly of ribosomal proteins into the subunit. Circularly permuted GTPase that catalyzes slow GTP hydrolysis, GTPase activity is stimulated by the 30S ribosomal subunit.</text>
</comment>
<dbReference type="InterPro" id="IPR027417">
    <property type="entry name" value="P-loop_NTPase"/>
</dbReference>
<evidence type="ECO:0000313" key="13">
    <source>
        <dbReference type="EMBL" id="MBP2022263.1"/>
    </source>
</evidence>
<keyword evidence="8 10" id="KW-0694">RNA-binding</keyword>
<comment type="subunit">
    <text evidence="10">Monomer. Associates with 30S ribosomal subunit, binds 16S rRNA.</text>
</comment>
<protein>
    <recommendedName>
        <fullName evidence="10">Small ribosomal subunit biogenesis GTPase RsgA</fullName>
        <ecNumber evidence="10">3.6.1.-</ecNumber>
    </recommendedName>
</protein>
<dbReference type="HAMAP" id="MF_01820">
    <property type="entry name" value="GTPase_RsgA"/>
    <property type="match status" value="1"/>
</dbReference>
<keyword evidence="2 10" id="KW-0690">Ribosome biogenesis</keyword>
<dbReference type="Pfam" id="PF03193">
    <property type="entry name" value="RsgA_GTPase"/>
    <property type="match status" value="1"/>
</dbReference>
<dbReference type="NCBIfam" id="TIGR00157">
    <property type="entry name" value="ribosome small subunit-dependent GTPase A"/>
    <property type="match status" value="1"/>
</dbReference>
<dbReference type="EMBL" id="JAGGLL010000014">
    <property type="protein sequence ID" value="MBP2022263.1"/>
    <property type="molecule type" value="Genomic_DNA"/>
</dbReference>
<dbReference type="Gene3D" id="1.10.40.50">
    <property type="entry name" value="Probable gtpase engc, domain 3"/>
    <property type="match status" value="1"/>
</dbReference>
<name>A0ABS4K3C3_9CLOT</name>
<feature type="binding site" evidence="10">
    <location>
        <begin position="154"/>
        <end position="157"/>
    </location>
    <ligand>
        <name>GTP</name>
        <dbReference type="ChEBI" id="CHEBI:37565"/>
    </ligand>
</feature>
<evidence type="ECO:0000256" key="8">
    <source>
        <dbReference type="ARBA" id="ARBA00022884"/>
    </source>
</evidence>
<dbReference type="SUPFAM" id="SSF50249">
    <property type="entry name" value="Nucleic acid-binding proteins"/>
    <property type="match status" value="1"/>
</dbReference>
<evidence type="ECO:0000256" key="3">
    <source>
        <dbReference type="ARBA" id="ARBA00022723"/>
    </source>
</evidence>
<gene>
    <name evidence="10" type="primary">rsgA</name>
    <name evidence="13" type="ORF">J2Z44_002064</name>
</gene>
<dbReference type="SUPFAM" id="SSF52540">
    <property type="entry name" value="P-loop containing nucleoside triphosphate hydrolases"/>
    <property type="match status" value="1"/>
</dbReference>
<keyword evidence="7 10" id="KW-0862">Zinc</keyword>
<reference evidence="13 14" key="1">
    <citation type="submission" date="2021-03" db="EMBL/GenBank/DDBJ databases">
        <title>Genomic Encyclopedia of Type Strains, Phase IV (KMG-IV): sequencing the most valuable type-strain genomes for metagenomic binning, comparative biology and taxonomic classification.</title>
        <authorList>
            <person name="Goeker M."/>
        </authorList>
    </citation>
    <scope>NUCLEOTIDE SEQUENCE [LARGE SCALE GENOMIC DNA]</scope>
    <source>
        <strain evidence="13 14">DSM 28650</strain>
    </source>
</reference>
<dbReference type="PANTHER" id="PTHR32120:SF10">
    <property type="entry name" value="SMALL RIBOSOMAL SUBUNIT BIOGENESIS GTPASE RSGA"/>
    <property type="match status" value="1"/>
</dbReference>
<dbReference type="PROSITE" id="PS51721">
    <property type="entry name" value="G_CP"/>
    <property type="match status" value="1"/>
</dbReference>
<dbReference type="Proteomes" id="UP001519308">
    <property type="component" value="Unassembled WGS sequence"/>
</dbReference>
<evidence type="ECO:0000259" key="12">
    <source>
        <dbReference type="PROSITE" id="PS51721"/>
    </source>
</evidence>
<evidence type="ECO:0000313" key="14">
    <source>
        <dbReference type="Proteomes" id="UP001519308"/>
    </source>
</evidence>
<evidence type="ECO:0000256" key="2">
    <source>
        <dbReference type="ARBA" id="ARBA00022517"/>
    </source>
</evidence>
<evidence type="ECO:0000256" key="7">
    <source>
        <dbReference type="ARBA" id="ARBA00022833"/>
    </source>
</evidence>
<feature type="binding site" evidence="10">
    <location>
        <position position="287"/>
    </location>
    <ligand>
        <name>Zn(2+)</name>
        <dbReference type="ChEBI" id="CHEBI:29105"/>
    </ligand>
</feature>
<organism evidence="13 14">
    <name type="scientific">Clostridium punense</name>
    <dbReference type="NCBI Taxonomy" id="1054297"/>
    <lineage>
        <taxon>Bacteria</taxon>
        <taxon>Bacillati</taxon>
        <taxon>Bacillota</taxon>
        <taxon>Clostridia</taxon>
        <taxon>Eubacteriales</taxon>
        <taxon>Clostridiaceae</taxon>
        <taxon>Clostridium</taxon>
    </lineage>
</organism>
<keyword evidence="5 10" id="KW-0547">Nucleotide-binding</keyword>
<comment type="caution">
    <text evidence="13">The sequence shown here is derived from an EMBL/GenBank/DDBJ whole genome shotgun (WGS) entry which is preliminary data.</text>
</comment>
<comment type="cofactor">
    <cofactor evidence="10">
        <name>Zn(2+)</name>
        <dbReference type="ChEBI" id="CHEBI:29105"/>
    </cofactor>
    <text evidence="10">Binds 1 zinc ion per subunit.</text>
</comment>
<dbReference type="EC" id="3.6.1.-" evidence="10"/>
<feature type="domain" description="CP-type G" evidence="12">
    <location>
        <begin position="106"/>
        <end position="264"/>
    </location>
</feature>
<dbReference type="RefSeq" id="WP_021281513.1">
    <property type="nucleotide sequence ID" value="NZ_JAGGLL010000014.1"/>
</dbReference>
<keyword evidence="3 10" id="KW-0479">Metal-binding</keyword>
<evidence type="ECO:0000256" key="6">
    <source>
        <dbReference type="ARBA" id="ARBA00022801"/>
    </source>
</evidence>
<evidence type="ECO:0000256" key="1">
    <source>
        <dbReference type="ARBA" id="ARBA00022490"/>
    </source>
</evidence>
<feature type="binding site" evidence="10">
    <location>
        <position position="292"/>
    </location>
    <ligand>
        <name>Zn(2+)</name>
        <dbReference type="ChEBI" id="CHEBI:29105"/>
    </ligand>
</feature>
<keyword evidence="6 10" id="KW-0378">Hydrolase</keyword>
<dbReference type="Gene3D" id="2.40.50.140">
    <property type="entry name" value="Nucleic acid-binding proteins"/>
    <property type="match status" value="1"/>
</dbReference>
<comment type="subcellular location">
    <subcellularLocation>
        <location evidence="10">Cytoplasm</location>
    </subcellularLocation>
</comment>
<keyword evidence="1 10" id="KW-0963">Cytoplasm</keyword>
<proteinExistence type="inferred from homology"/>
<dbReference type="GO" id="GO:0016787">
    <property type="term" value="F:hydrolase activity"/>
    <property type="evidence" value="ECO:0007669"/>
    <property type="project" value="UniProtKB-KW"/>
</dbReference>
<sequence>MINNFKKLYNYGLKDKVIEELESNYNNYYLGRVVVEQKGLYKVITEKGEINSRISGKLNFEGHQRSNYPAVGDWVVLDREDYRAGEAIIHGIISRGSKLSRKAAGVKSDEQIIAANIDKVFICMALNGDFNLRRLERYTTIVWDSGATPVIVLTKSDLCEDLEMRVTEVKNISLGIEVFNISSLTGDGISNVIDYIKTGETVAFIGSSGVGKSTLVNALLGYNRQDTKEVRESDSKGRHTTTYRELILIPSGGVIIDTPGMRELQLLNNIEGVEDSFKDISNIAKDCKFYDCNHKSEPGCAVKRAIEEGIITGERLENYFKLKKEAEYMERKMNKALASENKKQWVKISKEAKRNKKKK</sequence>
<dbReference type="InterPro" id="IPR030378">
    <property type="entry name" value="G_CP_dom"/>
</dbReference>
<dbReference type="InterPro" id="IPR012340">
    <property type="entry name" value="NA-bd_OB-fold"/>
</dbReference>
<evidence type="ECO:0000256" key="10">
    <source>
        <dbReference type="HAMAP-Rule" id="MF_01820"/>
    </source>
</evidence>
<dbReference type="PROSITE" id="PS50936">
    <property type="entry name" value="ENGC_GTPASE"/>
    <property type="match status" value="1"/>
</dbReference>
<feature type="binding site" evidence="10">
    <location>
        <position position="300"/>
    </location>
    <ligand>
        <name>Zn(2+)</name>
        <dbReference type="ChEBI" id="CHEBI:29105"/>
    </ligand>
</feature>
<feature type="binding site" evidence="10">
    <location>
        <begin position="206"/>
        <end position="214"/>
    </location>
    <ligand>
        <name>GTP</name>
        <dbReference type="ChEBI" id="CHEBI:37565"/>
    </ligand>
</feature>
<evidence type="ECO:0000256" key="9">
    <source>
        <dbReference type="ARBA" id="ARBA00023134"/>
    </source>
</evidence>
<dbReference type="CDD" id="cd01854">
    <property type="entry name" value="YjeQ_EngC"/>
    <property type="match status" value="1"/>
</dbReference>
<evidence type="ECO:0000256" key="5">
    <source>
        <dbReference type="ARBA" id="ARBA00022741"/>
    </source>
</evidence>
<feature type="binding site" evidence="10">
    <location>
        <position position="294"/>
    </location>
    <ligand>
        <name>Zn(2+)</name>
        <dbReference type="ChEBI" id="CHEBI:29105"/>
    </ligand>
</feature>
<dbReference type="InterPro" id="IPR010914">
    <property type="entry name" value="RsgA_GTPase_dom"/>
</dbReference>
<feature type="domain" description="EngC GTPase" evidence="11">
    <location>
        <begin position="115"/>
        <end position="262"/>
    </location>
</feature>
<keyword evidence="9 10" id="KW-0342">GTP-binding</keyword>
<dbReference type="PANTHER" id="PTHR32120">
    <property type="entry name" value="SMALL RIBOSOMAL SUBUNIT BIOGENESIS GTPASE RSGA"/>
    <property type="match status" value="1"/>
</dbReference>
<keyword evidence="4 10" id="KW-0699">rRNA-binding</keyword>
<accession>A0ABS4K3C3</accession>
<dbReference type="InterPro" id="IPR004881">
    <property type="entry name" value="Ribosome_biogen_GTPase_RsgA"/>
</dbReference>
<keyword evidence="14" id="KW-1185">Reference proteome</keyword>
<evidence type="ECO:0000256" key="4">
    <source>
        <dbReference type="ARBA" id="ARBA00022730"/>
    </source>
</evidence>
<comment type="similarity">
    <text evidence="10">Belongs to the TRAFAC class YlqF/YawG GTPase family. RsgA subfamily.</text>
</comment>
<evidence type="ECO:0000259" key="11">
    <source>
        <dbReference type="PROSITE" id="PS50936"/>
    </source>
</evidence>